<accession>F6BGS1</accession>
<dbReference type="EMBL" id="CP002739">
    <property type="protein sequence ID" value="AEF16428.1"/>
    <property type="molecule type" value="Genomic_DNA"/>
</dbReference>
<dbReference type="Gene3D" id="3.40.50.1970">
    <property type="match status" value="1"/>
</dbReference>
<dbReference type="STRING" id="858215.Thexy_0372"/>
<evidence type="ECO:0000259" key="3">
    <source>
        <dbReference type="Pfam" id="PF25137"/>
    </source>
</evidence>
<dbReference type="FunFam" id="3.40.50.1970:FF:000003">
    <property type="entry name" value="Alcohol dehydrogenase, iron-containing"/>
    <property type="match status" value="1"/>
</dbReference>
<dbReference type="GO" id="GO:0046872">
    <property type="term" value="F:metal ion binding"/>
    <property type="evidence" value="ECO:0007669"/>
    <property type="project" value="InterPro"/>
</dbReference>
<dbReference type="EC" id="1.1.1.1" evidence="4"/>
<keyword evidence="1 4" id="KW-0560">Oxidoreductase</keyword>
<dbReference type="InterPro" id="IPR039697">
    <property type="entry name" value="Alcohol_dehydrogenase_Fe"/>
</dbReference>
<dbReference type="GO" id="GO:0004022">
    <property type="term" value="F:alcohol dehydrogenase (NAD+) activity"/>
    <property type="evidence" value="ECO:0007669"/>
    <property type="project" value="UniProtKB-EC"/>
</dbReference>
<dbReference type="Pfam" id="PF00465">
    <property type="entry name" value="Fe-ADH"/>
    <property type="match status" value="1"/>
</dbReference>
<reference evidence="4" key="1">
    <citation type="submission" date="2011-05" db="EMBL/GenBank/DDBJ databases">
        <title>Complete sequence of Thermoanaerobacterium xylanolyticum LX-11.</title>
        <authorList>
            <consortium name="US DOE Joint Genome Institute"/>
            <person name="Lucas S."/>
            <person name="Han J."/>
            <person name="Lapidus A."/>
            <person name="Cheng J.-F."/>
            <person name="Goodwin L."/>
            <person name="Pitluck S."/>
            <person name="Peters L."/>
            <person name="Mikhailova N."/>
            <person name="Lu M."/>
            <person name="Han C."/>
            <person name="Tapia R."/>
            <person name="Land M."/>
            <person name="Hauser L."/>
            <person name="Kyrpides N."/>
            <person name="Ivanova N."/>
            <person name="Pagani I."/>
            <person name="Hemme C."/>
            <person name="Woyke T."/>
        </authorList>
    </citation>
    <scope>NUCLEOTIDE SEQUENCE</scope>
    <source>
        <strain evidence="4">LX-11</strain>
    </source>
</reference>
<dbReference type="PANTHER" id="PTHR11496">
    <property type="entry name" value="ALCOHOL DEHYDROGENASE"/>
    <property type="match status" value="1"/>
</dbReference>
<dbReference type="PANTHER" id="PTHR11496:SF104">
    <property type="entry name" value="3-DEOXY-ALPHA-D-MANNO-OCTULOSONATE 8-OXIDASE"/>
    <property type="match status" value="1"/>
</dbReference>
<dbReference type="AlphaFoldDB" id="F6BGS1"/>
<evidence type="ECO:0000256" key="1">
    <source>
        <dbReference type="ARBA" id="ARBA00023002"/>
    </source>
</evidence>
<evidence type="ECO:0000259" key="2">
    <source>
        <dbReference type="Pfam" id="PF00465"/>
    </source>
</evidence>
<dbReference type="Pfam" id="PF25137">
    <property type="entry name" value="ADH_Fe_C"/>
    <property type="match status" value="1"/>
</dbReference>
<gene>
    <name evidence="4" type="ordered locus">Thexy_0372</name>
</gene>
<dbReference type="InterPro" id="IPR056798">
    <property type="entry name" value="ADH_Fe_C"/>
</dbReference>
<dbReference type="RefSeq" id="WP_013787181.1">
    <property type="nucleotide sequence ID" value="NC_015555.1"/>
</dbReference>
<evidence type="ECO:0000313" key="4">
    <source>
        <dbReference type="EMBL" id="AEF16428.1"/>
    </source>
</evidence>
<feature type="domain" description="Fe-containing alcohol dehydrogenase-like C-terminal" evidence="3">
    <location>
        <begin position="194"/>
        <end position="391"/>
    </location>
</feature>
<dbReference type="InterPro" id="IPR001670">
    <property type="entry name" value="ADH_Fe/GldA"/>
</dbReference>
<organism evidence="4 5">
    <name type="scientific">Thermoanaerobacterium xylanolyticum (strain ATCC 49914 / DSM 7097 / LX-11)</name>
    <dbReference type="NCBI Taxonomy" id="858215"/>
    <lineage>
        <taxon>Bacteria</taxon>
        <taxon>Bacillati</taxon>
        <taxon>Bacillota</taxon>
        <taxon>Clostridia</taxon>
        <taxon>Thermoanaerobacterales</taxon>
        <taxon>Thermoanaerobacteraceae</taxon>
        <taxon>Thermoanaerobacterium</taxon>
    </lineage>
</organism>
<dbReference type="HOGENOM" id="CLU_007207_0_4_9"/>
<dbReference type="Proteomes" id="UP000007239">
    <property type="component" value="Chromosome"/>
</dbReference>
<protein>
    <submittedName>
        <fullName evidence="4">Alcohol dehydrogenase</fullName>
        <ecNumber evidence="4">1.1.1.1</ecNumber>
    </submittedName>
</protein>
<dbReference type="SUPFAM" id="SSF56796">
    <property type="entry name" value="Dehydroquinate synthase-like"/>
    <property type="match status" value="1"/>
</dbReference>
<keyword evidence="5" id="KW-1185">Reference proteome</keyword>
<evidence type="ECO:0000313" key="5">
    <source>
        <dbReference type="Proteomes" id="UP000007239"/>
    </source>
</evidence>
<proteinExistence type="predicted"/>
<dbReference type="KEGG" id="txy:Thexy_0372"/>
<dbReference type="eggNOG" id="COG1454">
    <property type="taxonomic scope" value="Bacteria"/>
</dbReference>
<dbReference type="Gene3D" id="1.20.1090.10">
    <property type="entry name" value="Dehydroquinate synthase-like - alpha domain"/>
    <property type="match status" value="1"/>
</dbReference>
<name>F6BGS1_THEXL</name>
<feature type="domain" description="Alcohol dehydrogenase iron-type/glycerol dehydrogenase GldA" evidence="2">
    <location>
        <begin position="10"/>
        <end position="183"/>
    </location>
</feature>
<sequence length="393" mass="42144">MKTNFTYFMPTEIIFGPGTLEKLATVKLPGKKALLVIGNGNSMRKHGYLDRVVNYLKQNGVDYVVYDKILPNPIAEHVAEGAKVAKDNGCDFVIGLGGGSTIDSSKAIAVMAKNTGDYWDYVSGGSGKGMEVKNGALPIVAIPTTAGTGTESDPWAVVTKTETNEKIGFGCKYTYPTLSIVDPELMVSIPPKFTAYQGMDAFFHSVEGYLATVNQPGSDVLALQSISLITENLPKAVEDGSDIEARTALAWASTAAGIVESLSSCISHHSLEHALSAYHPEIPHGAGLIMLSVSYFSFMASKAPERFVDIARAMGEEIVGDTVEEQAMCFINGLKKLIKNIGMEDLSLSSFGVTEDEATKLGKNAMDTMGGLFNVDPYKLSLDEVVSIYKNCF</sequence>
<dbReference type="CDD" id="cd08185">
    <property type="entry name" value="Fe-ADH-like"/>
    <property type="match status" value="1"/>
</dbReference>